<dbReference type="AlphaFoldDB" id="A0A0D6EMA0"/>
<dbReference type="Proteomes" id="UP000243876">
    <property type="component" value="Unassembled WGS sequence"/>
</dbReference>
<sequence length="184" mass="20181">MLLRLSYPLPPPTVTSKHGRLIVFVANRSGKLTDAEASPCHGFDENDRRAICVEDLRKEGSANGDGTMRRRRATCGLEFLPGFEPQSEECPVGYARVGDPERDGKEHFICQDAASPYSCGARQTDCYAQEGVLRAACVEGHCEILMCQEGWRFHLTDNDDGPQGMSMGTSCVPAKPLFFNLPPA</sequence>
<gene>
    <name evidence="1" type="primary">SPOSA6832_02502</name>
</gene>
<name>A0A0D6EMA0_SPOSA</name>
<keyword evidence="2" id="KW-1185">Reference proteome</keyword>
<dbReference type="OrthoDB" id="2524143at2759"/>
<reference evidence="2" key="1">
    <citation type="submission" date="2015-02" db="EMBL/GenBank/DDBJ databases">
        <authorList>
            <person name="Gon?alves P."/>
        </authorList>
    </citation>
    <scope>NUCLEOTIDE SEQUENCE [LARGE SCALE GENOMIC DNA]</scope>
</reference>
<organism evidence="1 2">
    <name type="scientific">Sporidiobolus salmonicolor</name>
    <name type="common">Yeast-like fungus</name>
    <name type="synonym">Sporobolomyces salmonicolor</name>
    <dbReference type="NCBI Taxonomy" id="5005"/>
    <lineage>
        <taxon>Eukaryota</taxon>
        <taxon>Fungi</taxon>
        <taxon>Dikarya</taxon>
        <taxon>Basidiomycota</taxon>
        <taxon>Pucciniomycotina</taxon>
        <taxon>Microbotryomycetes</taxon>
        <taxon>Sporidiobolales</taxon>
        <taxon>Sporidiobolaceae</taxon>
        <taxon>Sporobolomyces</taxon>
    </lineage>
</organism>
<proteinExistence type="predicted"/>
<evidence type="ECO:0000313" key="1">
    <source>
        <dbReference type="EMBL" id="CEQ40843.1"/>
    </source>
</evidence>
<evidence type="ECO:0000313" key="2">
    <source>
        <dbReference type="Proteomes" id="UP000243876"/>
    </source>
</evidence>
<protein>
    <submittedName>
        <fullName evidence="1">SPOSA6832_02502-mRNA-1:cds</fullName>
    </submittedName>
</protein>
<dbReference type="EMBL" id="CENE01000009">
    <property type="protein sequence ID" value="CEQ40843.1"/>
    <property type="molecule type" value="Genomic_DNA"/>
</dbReference>
<accession>A0A0D6EMA0</accession>